<dbReference type="FunCoup" id="A0A6I8UU39">
    <property type="interactions" value="1768"/>
</dbReference>
<feature type="domain" description="CRC" evidence="5">
    <location>
        <begin position="764"/>
        <end position="876"/>
    </location>
</feature>
<feature type="compositionally biased region" description="Basic and acidic residues" evidence="4">
    <location>
        <begin position="882"/>
        <end position="901"/>
    </location>
</feature>
<dbReference type="PROSITE" id="PS51634">
    <property type="entry name" value="CRC"/>
    <property type="match status" value="1"/>
</dbReference>
<feature type="region of interest" description="Disordered" evidence="4">
    <location>
        <begin position="551"/>
        <end position="611"/>
    </location>
</feature>
<feature type="compositionally biased region" description="Low complexity" evidence="4">
    <location>
        <begin position="347"/>
        <end position="364"/>
    </location>
</feature>
<dbReference type="PANTHER" id="PTHR12446">
    <property type="entry name" value="TESMIN/TSO1-RELATED"/>
    <property type="match status" value="1"/>
</dbReference>
<feature type="compositionally biased region" description="Polar residues" evidence="4">
    <location>
        <begin position="574"/>
        <end position="611"/>
    </location>
</feature>
<evidence type="ECO:0000259" key="5">
    <source>
        <dbReference type="PROSITE" id="PS51634"/>
    </source>
</evidence>
<evidence type="ECO:0000256" key="2">
    <source>
        <dbReference type="ARBA" id="ARBA00007267"/>
    </source>
</evidence>
<dbReference type="Pfam" id="PF03638">
    <property type="entry name" value="TCR"/>
    <property type="match status" value="2"/>
</dbReference>
<feature type="region of interest" description="Disordered" evidence="4">
    <location>
        <begin position="337"/>
        <end position="369"/>
    </location>
</feature>
<sequence length="978" mass="103622">MYTQRWRRSSESLDDNTPLPELSFEDFLEPTQEETATQHHMEIDALDSDGDGDGGDEHSISIKESLNTPQFKRTVVTILEDKRLRSPGPAVLKSHAIKVVTAGAGSVAPIKPQITDIKVLNNFKPLSSNTVKIGNTTVAPTSSPGGTPKGLNSLTMTQIKTPDGKILYLQKSMPAGAAAKPAVAASTPTMPKAAVTVSSAGAVHHLVAPTGLQKAILSKAVNVGSTGLVKAAVPGKGGTSASTPLTIKGITPLGAKSVSPANSPTSTPAPKFQVVRTSDGKIIKINQASPSMIINTKANTTTTSGTGINAATSALKLSPSTGSVGLRKSIGQVVIRATPPKHGPDVSNSSTLTTGTSVTTNNASAPSGKMLVQNTGKQIVVSNKNIIKLSPKPGAASSITNTSGAQGNSPTKGIHAVQIPGKGGVVQYVRVLPSTKEVASTSSATAVARSNTSPKITLVRSVMSSAASSKSPSTPTSVGTKVVSVGNTNKIIMKTTGGSIVPLPSMQTLVSKRALGATNTRPPSVGSGNSGSQESPRKQRLNDLNIQHMAAADDASDSSEAGPETKRPRFVISVPQSSQKQQLQKHVMTRPSSIQRVTVQSANSNKSSTNPAKKVYNLLQSPKGVKYMICNSGIPQSSTSAMRRGYTGYVDGKTRRPLSIAAQQHRLQITPQQQAKNLQALQAQAKQRIRQQQLQNQPIAVQPKATQATVQPSQANANTIANANANPNPQSAKILPEKPLFEILKSPQLASAPTTDALAGMASRRKHCNCSKSQCLKLYCDCFANGEFCQDCTCKDCFNNLDYEVERERAIRSCLDRNPSAFKPKITAPNSGDMRLHNKGCNCKRSGCLKNYCECYEAKIPCSSICKCVGCRNMEDRPDVDMDSMDSLKDGEDSNKAKDGNDEQSQDDSDRYLTDDVVEATIMCMISRIVMHEKQNSALEDTEREVMEELGESLSQIISFGKEKIDTNELVDSMALSS</sequence>
<evidence type="ECO:0000313" key="7">
    <source>
        <dbReference type="RefSeq" id="XP_001360959.3"/>
    </source>
</evidence>
<keyword evidence="3" id="KW-0539">Nucleus</keyword>
<evidence type="ECO:0000256" key="4">
    <source>
        <dbReference type="SAM" id="MobiDB-lite"/>
    </source>
</evidence>
<dbReference type="KEGG" id="dpo:4804388"/>
<comment type="subcellular location">
    <subcellularLocation>
        <location evidence="1">Nucleus</location>
    </subcellularLocation>
</comment>
<feature type="region of interest" description="Disordered" evidence="4">
    <location>
        <begin position="516"/>
        <end position="538"/>
    </location>
</feature>
<feature type="compositionally biased region" description="Polar residues" evidence="4">
    <location>
        <begin position="397"/>
        <end position="411"/>
    </location>
</feature>
<dbReference type="RefSeq" id="XP_001360959.3">
    <property type="nucleotide sequence ID" value="XM_001360922.4"/>
</dbReference>
<feature type="region of interest" description="Disordered" evidence="4">
    <location>
        <begin position="1"/>
        <end position="23"/>
    </location>
</feature>
<reference evidence="7" key="2">
    <citation type="submission" date="2025-08" db="UniProtKB">
        <authorList>
            <consortium name="RefSeq"/>
        </authorList>
    </citation>
    <scope>IDENTIFICATION</scope>
    <source>
        <strain evidence="7">MV-25-SWS-2005</strain>
        <tissue evidence="7">Whole body</tissue>
    </source>
</reference>
<dbReference type="ExpressionAtlas" id="A0A6I8UU39">
    <property type="expression patterns" value="baseline"/>
</dbReference>
<feature type="region of interest" description="Disordered" evidence="4">
    <location>
        <begin position="45"/>
        <end position="66"/>
    </location>
</feature>
<evidence type="ECO:0000256" key="3">
    <source>
        <dbReference type="ARBA" id="ARBA00023242"/>
    </source>
</evidence>
<evidence type="ECO:0000256" key="1">
    <source>
        <dbReference type="ARBA" id="ARBA00004123"/>
    </source>
</evidence>
<keyword evidence="6" id="KW-1185">Reference proteome</keyword>
<protein>
    <submittedName>
        <fullName evidence="7">Protein lin-54 homolog isoform X1</fullName>
    </submittedName>
</protein>
<feature type="region of interest" description="Disordered" evidence="4">
    <location>
        <begin position="882"/>
        <end position="912"/>
    </location>
</feature>
<feature type="compositionally biased region" description="Acidic residues" evidence="4">
    <location>
        <begin position="45"/>
        <end position="54"/>
    </location>
</feature>
<dbReference type="Proteomes" id="UP000001819">
    <property type="component" value="Chromosome 3"/>
</dbReference>
<dbReference type="AlphaFoldDB" id="A0A6I8UU39"/>
<dbReference type="InParanoid" id="A0A6I8UU39"/>
<dbReference type="InterPro" id="IPR033467">
    <property type="entry name" value="Tesmin/TSO1-like_CXC"/>
</dbReference>
<dbReference type="GO" id="GO:0005634">
    <property type="term" value="C:nucleus"/>
    <property type="evidence" value="ECO:0007669"/>
    <property type="project" value="UniProtKB-SubCell"/>
</dbReference>
<dbReference type="InterPro" id="IPR028307">
    <property type="entry name" value="Lin-54_fam"/>
</dbReference>
<proteinExistence type="inferred from homology"/>
<reference evidence="6" key="1">
    <citation type="submission" date="2024-06" db="UniProtKB">
        <authorList>
            <consortium name="RefSeq"/>
        </authorList>
    </citation>
    <scope>NUCLEOTIDE SEQUENCE [LARGE SCALE GENOMIC DNA]</scope>
    <source>
        <strain evidence="6">MV2-25</strain>
    </source>
</reference>
<feature type="region of interest" description="Disordered" evidence="4">
    <location>
        <begin position="135"/>
        <end position="154"/>
    </location>
</feature>
<accession>A0A6I8UU39</accession>
<comment type="similarity">
    <text evidence="2">Belongs to the lin-54 family.</text>
</comment>
<name>A0A6I8UU39_DROPS</name>
<feature type="region of interest" description="Disordered" evidence="4">
    <location>
        <begin position="392"/>
        <end position="411"/>
    </location>
</feature>
<dbReference type="GO" id="GO:0006355">
    <property type="term" value="P:regulation of DNA-templated transcription"/>
    <property type="evidence" value="ECO:0007669"/>
    <property type="project" value="TreeGrafter"/>
</dbReference>
<gene>
    <name evidence="7" type="primary">mip120</name>
</gene>
<feature type="compositionally biased region" description="Polar residues" evidence="4">
    <location>
        <begin position="517"/>
        <end position="534"/>
    </location>
</feature>
<dbReference type="InterPro" id="IPR005172">
    <property type="entry name" value="CRC"/>
</dbReference>
<organism evidence="6 7">
    <name type="scientific">Drosophila pseudoobscura pseudoobscura</name>
    <name type="common">Fruit fly</name>
    <dbReference type="NCBI Taxonomy" id="46245"/>
    <lineage>
        <taxon>Eukaryota</taxon>
        <taxon>Metazoa</taxon>
        <taxon>Ecdysozoa</taxon>
        <taxon>Arthropoda</taxon>
        <taxon>Hexapoda</taxon>
        <taxon>Insecta</taxon>
        <taxon>Pterygota</taxon>
        <taxon>Neoptera</taxon>
        <taxon>Endopterygota</taxon>
        <taxon>Diptera</taxon>
        <taxon>Brachycera</taxon>
        <taxon>Muscomorpha</taxon>
        <taxon>Ephydroidea</taxon>
        <taxon>Drosophilidae</taxon>
        <taxon>Drosophila</taxon>
        <taxon>Sophophora</taxon>
    </lineage>
</organism>
<dbReference type="SMART" id="SM01114">
    <property type="entry name" value="CXC"/>
    <property type="match status" value="2"/>
</dbReference>
<evidence type="ECO:0000313" key="6">
    <source>
        <dbReference type="Proteomes" id="UP000001819"/>
    </source>
</evidence>
<dbReference type="PANTHER" id="PTHR12446:SF34">
    <property type="entry name" value="PROTEIN LIN-54 HOMOLOG"/>
    <property type="match status" value="1"/>
</dbReference>